<evidence type="ECO:0000313" key="4">
    <source>
        <dbReference type="EMBL" id="TXL69056.1"/>
    </source>
</evidence>
<evidence type="ECO:0000259" key="3">
    <source>
        <dbReference type="Pfam" id="PF13340"/>
    </source>
</evidence>
<reference evidence="4 5" key="1">
    <citation type="submission" date="2019-06" db="EMBL/GenBank/DDBJ databases">
        <title>New taxonomy in bacterial strain CC-CFT640, isolated from vineyard.</title>
        <authorList>
            <person name="Lin S.-Y."/>
            <person name="Tsai C.-F."/>
            <person name="Young C.-C."/>
        </authorList>
    </citation>
    <scope>NUCLEOTIDE SEQUENCE [LARGE SCALE GENOMIC DNA]</scope>
    <source>
        <strain evidence="4 5">CC-CFT640</strain>
    </source>
</reference>
<organism evidence="4 5">
    <name type="scientific">Vineibacter terrae</name>
    <dbReference type="NCBI Taxonomy" id="2586908"/>
    <lineage>
        <taxon>Bacteria</taxon>
        <taxon>Pseudomonadati</taxon>
        <taxon>Pseudomonadota</taxon>
        <taxon>Alphaproteobacteria</taxon>
        <taxon>Hyphomicrobiales</taxon>
        <taxon>Vineibacter</taxon>
    </lineage>
</organism>
<dbReference type="InterPro" id="IPR002559">
    <property type="entry name" value="Transposase_11"/>
</dbReference>
<keyword evidence="1" id="KW-0472">Membrane</keyword>
<sequence length="250" mass="27889">MNRRPLSDEQWSVIEPLLRTDRSKGGRPPKDSRPVVDAILWVHRTGAPWRDIPAGFGPWQSIYTRFWRWSKAGIWQGVLAAVSGSRDAENYQIDSTVVRAHQDAAGAKSAGDDQALGRSRGGFSTKIHLVVDALGYPVDLRLTGGHVHDATQAAALLSGKLSQYVIADKAYDANAIIALIRAQGAEPVIPPRLGTTPRKVDWHVYKERHLVECCINRLKRFRRFATRYEKTARNYLAMALIACILIWIGV</sequence>
<gene>
    <name evidence="4" type="ORF">FHP25_40395</name>
</gene>
<feature type="transmembrane region" description="Helical" evidence="1">
    <location>
        <begin position="232"/>
        <end position="249"/>
    </location>
</feature>
<evidence type="ECO:0000313" key="5">
    <source>
        <dbReference type="Proteomes" id="UP000321638"/>
    </source>
</evidence>
<protein>
    <submittedName>
        <fullName evidence="4">IS5 family transposase</fullName>
    </submittedName>
</protein>
<dbReference type="Pfam" id="PF13340">
    <property type="entry name" value="DUF4096"/>
    <property type="match status" value="1"/>
</dbReference>
<dbReference type="NCBIfam" id="NF033580">
    <property type="entry name" value="transpos_IS5_3"/>
    <property type="match status" value="1"/>
</dbReference>
<name>A0A5C8P6P8_9HYPH</name>
<dbReference type="OrthoDB" id="7277254at2"/>
<keyword evidence="1" id="KW-0812">Transmembrane</keyword>
<feature type="domain" description="Insertion element IS402-like" evidence="3">
    <location>
        <begin position="6"/>
        <end position="78"/>
    </location>
</feature>
<keyword evidence="5" id="KW-1185">Reference proteome</keyword>
<evidence type="ECO:0000259" key="2">
    <source>
        <dbReference type="Pfam" id="PF01609"/>
    </source>
</evidence>
<dbReference type="PANTHER" id="PTHR30007">
    <property type="entry name" value="PHP DOMAIN PROTEIN"/>
    <property type="match status" value="1"/>
</dbReference>
<dbReference type="AlphaFoldDB" id="A0A5C8P6P8"/>
<evidence type="ECO:0000256" key="1">
    <source>
        <dbReference type="SAM" id="Phobius"/>
    </source>
</evidence>
<keyword evidence="1" id="KW-1133">Transmembrane helix</keyword>
<dbReference type="InterPro" id="IPR025161">
    <property type="entry name" value="IS402-like_dom"/>
</dbReference>
<feature type="domain" description="Transposase IS4-like" evidence="2">
    <location>
        <begin position="93"/>
        <end position="246"/>
    </location>
</feature>
<accession>A0A5C8P6P8</accession>
<dbReference type="GO" id="GO:0004803">
    <property type="term" value="F:transposase activity"/>
    <property type="evidence" value="ECO:0007669"/>
    <property type="project" value="InterPro"/>
</dbReference>
<dbReference type="GO" id="GO:0006313">
    <property type="term" value="P:DNA transposition"/>
    <property type="evidence" value="ECO:0007669"/>
    <property type="project" value="InterPro"/>
</dbReference>
<proteinExistence type="predicted"/>
<dbReference type="Proteomes" id="UP000321638">
    <property type="component" value="Unassembled WGS sequence"/>
</dbReference>
<comment type="caution">
    <text evidence="4">The sequence shown here is derived from an EMBL/GenBank/DDBJ whole genome shotgun (WGS) entry which is preliminary data.</text>
</comment>
<dbReference type="Pfam" id="PF01609">
    <property type="entry name" value="DDE_Tnp_1"/>
    <property type="match status" value="1"/>
</dbReference>
<dbReference type="GO" id="GO:0003677">
    <property type="term" value="F:DNA binding"/>
    <property type="evidence" value="ECO:0007669"/>
    <property type="project" value="InterPro"/>
</dbReference>
<dbReference type="EMBL" id="VDUZ01000124">
    <property type="protein sequence ID" value="TXL69056.1"/>
    <property type="molecule type" value="Genomic_DNA"/>
</dbReference>
<dbReference type="PANTHER" id="PTHR30007:SF1">
    <property type="entry name" value="BLR1914 PROTEIN"/>
    <property type="match status" value="1"/>
</dbReference>